<reference evidence="1 2" key="1">
    <citation type="submission" date="2009-06" db="EMBL/GenBank/DDBJ databases">
        <title>The Genome Sequence of Loxodonta africana (African elephant).</title>
        <authorList>
            <person name="Di Palma F."/>
            <person name="Heiman D."/>
            <person name="Young S."/>
            <person name="Johnson J."/>
            <person name="Lander E.S."/>
            <person name="Lindblad-Toh K."/>
        </authorList>
    </citation>
    <scope>NUCLEOTIDE SEQUENCE [LARGE SCALE GENOMIC DNA]</scope>
    <source>
        <strain evidence="1 2">Isolate ISIS603380</strain>
    </source>
</reference>
<proteinExistence type="predicted"/>
<reference evidence="1" key="2">
    <citation type="submission" date="2025-08" db="UniProtKB">
        <authorList>
            <consortium name="Ensembl"/>
        </authorList>
    </citation>
    <scope>IDENTIFICATION</scope>
    <source>
        <strain evidence="1">Isolate ISIS603380</strain>
    </source>
</reference>
<dbReference type="Ensembl" id="ENSLAFT00000032881.1">
    <property type="protein sequence ID" value="ENSLAFP00000024224.1"/>
    <property type="gene ID" value="ENSLAFG00000030273.1"/>
</dbReference>
<evidence type="ECO:0000313" key="1">
    <source>
        <dbReference type="Ensembl" id="ENSLAFP00000024224.1"/>
    </source>
</evidence>
<dbReference type="InParanoid" id="G3U8R6"/>
<dbReference type="AlphaFoldDB" id="G3U8R6"/>
<protein>
    <submittedName>
        <fullName evidence="1">Uncharacterized protein</fullName>
    </submittedName>
</protein>
<keyword evidence="2" id="KW-1185">Reference proteome</keyword>
<accession>G3U8R6</accession>
<dbReference type="Proteomes" id="UP000007646">
    <property type="component" value="Unassembled WGS sequence"/>
</dbReference>
<name>G3U8R6_LOXAF</name>
<dbReference type="HOGENOM" id="CLU_3146979_0_0_1"/>
<organism evidence="1 2">
    <name type="scientific">Loxodonta africana</name>
    <name type="common">African elephant</name>
    <dbReference type="NCBI Taxonomy" id="9785"/>
    <lineage>
        <taxon>Eukaryota</taxon>
        <taxon>Metazoa</taxon>
        <taxon>Chordata</taxon>
        <taxon>Craniata</taxon>
        <taxon>Vertebrata</taxon>
        <taxon>Euteleostomi</taxon>
        <taxon>Mammalia</taxon>
        <taxon>Eutheria</taxon>
        <taxon>Afrotheria</taxon>
        <taxon>Proboscidea</taxon>
        <taxon>Elephantidae</taxon>
        <taxon>Loxodonta</taxon>
    </lineage>
</organism>
<evidence type="ECO:0000313" key="2">
    <source>
        <dbReference type="Proteomes" id="UP000007646"/>
    </source>
</evidence>
<sequence length="49" mass="5722">LFHQMVTKPRAHISCQRAVTCREKIDHLARTGWVYMAEFFILLCVNSSL</sequence>
<reference evidence="1" key="3">
    <citation type="submission" date="2025-09" db="UniProtKB">
        <authorList>
            <consortium name="Ensembl"/>
        </authorList>
    </citation>
    <scope>IDENTIFICATION</scope>
    <source>
        <strain evidence="1">Isolate ISIS603380</strain>
    </source>
</reference>